<accession>A0A9P1NJG9</accession>
<dbReference type="Proteomes" id="UP000006562">
    <property type="component" value="Chromosome"/>
</dbReference>
<sequence length="56" mass="6193">MKKKLAAVTVTILLVSVITNYFLTGGKPDWINVCSALLACILGILFVLRIEKRENT</sequence>
<protein>
    <submittedName>
        <fullName evidence="2">Uncharacterized protein</fullName>
    </submittedName>
</protein>
<feature type="transmembrane region" description="Helical" evidence="1">
    <location>
        <begin position="30"/>
        <end position="48"/>
    </location>
</feature>
<evidence type="ECO:0000256" key="1">
    <source>
        <dbReference type="SAM" id="Phobius"/>
    </source>
</evidence>
<dbReference type="AlphaFoldDB" id="A0A9P1NJG9"/>
<evidence type="ECO:0000313" key="3">
    <source>
        <dbReference type="Proteomes" id="UP000006562"/>
    </source>
</evidence>
<dbReference type="RefSeq" id="WP_013354197.1">
    <property type="nucleotide sequence ID" value="NC_014551.1"/>
</dbReference>
<gene>
    <name evidence="2" type="ordered locus">BAMF_3837</name>
</gene>
<dbReference type="KEGG" id="bao:BAMF_3837"/>
<evidence type="ECO:0000313" key="2">
    <source>
        <dbReference type="EMBL" id="CBI44963.1"/>
    </source>
</evidence>
<keyword evidence="1" id="KW-0472">Membrane</keyword>
<proteinExistence type="predicted"/>
<keyword evidence="1" id="KW-0812">Transmembrane</keyword>
<reference evidence="3" key="2">
    <citation type="journal article" date="2011" name="J. Biotechnol.">
        <title>Genome sequence of B. amyloliquefaciens type strain DSM7(T) reveals differences to plant-associated B. amyloliquefaciens FZB42.</title>
        <authorList>
            <person name="Ruckert C."/>
            <person name="Blom J."/>
            <person name="Chen X."/>
            <person name="Reva O."/>
            <person name="Borriss R."/>
        </authorList>
    </citation>
    <scope>NUCLEOTIDE SEQUENCE [LARGE SCALE GENOMIC DNA]</scope>
    <source>
        <strain evidence="3">DSM 7</strain>
    </source>
</reference>
<dbReference type="EMBL" id="FN597644">
    <property type="protein sequence ID" value="CBI44963.1"/>
    <property type="molecule type" value="Genomic_DNA"/>
</dbReference>
<keyword evidence="1" id="KW-1133">Transmembrane helix</keyword>
<organism evidence="2 3">
    <name type="scientific">Bacillus amyloliquefaciens (strain ATCC 23350 / DSM 7 / BCRC 11601 / CCUG 28519 / NBRC 15535 / NRRL B-14393 / F)</name>
    <dbReference type="NCBI Taxonomy" id="692420"/>
    <lineage>
        <taxon>Bacteria</taxon>
        <taxon>Bacillati</taxon>
        <taxon>Bacillota</taxon>
        <taxon>Bacilli</taxon>
        <taxon>Bacillales</taxon>
        <taxon>Bacillaceae</taxon>
        <taxon>Bacillus</taxon>
        <taxon>Bacillus amyloliquefaciens group</taxon>
    </lineage>
</organism>
<name>A0A9P1NJG9_BACAS</name>
<keyword evidence="3" id="KW-1185">Reference proteome</keyword>
<reference evidence="2 3" key="1">
    <citation type="journal article" date="2011" name="Int. J. Syst. Evol. Microbiol.">
        <title>Relationship of Bacillus amyloliquefaciens clades associated with strains DSM 7T and FZB42T: a proposal for Bacillus amyloliquefaciens subsp. amyloliquefaciens subsp. nov. and Bacillus amyloliquefaciens subsp. plantarum subsp. nov. based on complete genome sequence comparisons.</title>
        <authorList>
            <person name="Borriss R."/>
            <person name="Chen X.H."/>
            <person name="Rueckert C."/>
            <person name="Blom J."/>
            <person name="Becker A."/>
            <person name="Baumgarth B."/>
            <person name="Fan B."/>
            <person name="Pukall R."/>
            <person name="Schumann P."/>
            <person name="Sproer C."/>
            <person name="Junge H."/>
            <person name="Vater J."/>
            <person name="Puhler A."/>
            <person name="Klenk H.P."/>
        </authorList>
    </citation>
    <scope>NUCLEOTIDE SEQUENCE [LARGE SCALE GENOMIC DNA]</scope>
    <source>
        <strain evidence="3">DSM 7</strain>
    </source>
</reference>